<reference evidence="1 2" key="1">
    <citation type="submission" date="2019-02" db="EMBL/GenBank/DDBJ databases">
        <title>Draft genome sequence of Escherichia albertii strain Mex-12/320a, isolated from an infant with diarrhea, harboring virulence genes associated with diarrheagenic strains of enteropathogenic E. coli.</title>
        <authorList>
            <person name="Maldonado-Puga S."/>
            <person name="Meza-Segura M."/>
            <person name="Zaidi M.B."/>
            <person name="Estrada-Garcia T."/>
        </authorList>
    </citation>
    <scope>NUCLEOTIDE SEQUENCE [LARGE SCALE GENOMIC DNA]</scope>
    <source>
        <strain evidence="1 2">Mex-12/320a</strain>
    </source>
</reference>
<dbReference type="Proteomes" id="UP000292187">
    <property type="component" value="Unassembled WGS sequence"/>
</dbReference>
<evidence type="ECO:0000313" key="2">
    <source>
        <dbReference type="Proteomes" id="UP000292187"/>
    </source>
</evidence>
<protein>
    <submittedName>
        <fullName evidence="1">Uncharacterized protein</fullName>
    </submittedName>
</protein>
<comment type="caution">
    <text evidence="1">The sequence shown here is derived from an EMBL/GenBank/DDBJ whole genome shotgun (WGS) entry which is preliminary data.</text>
</comment>
<organism evidence="1 2">
    <name type="scientific">Escherichia albertii</name>
    <dbReference type="NCBI Taxonomy" id="208962"/>
    <lineage>
        <taxon>Bacteria</taxon>
        <taxon>Pseudomonadati</taxon>
        <taxon>Pseudomonadota</taxon>
        <taxon>Gammaproteobacteria</taxon>
        <taxon>Enterobacterales</taxon>
        <taxon>Enterobacteriaceae</taxon>
        <taxon>Escherichia</taxon>
    </lineage>
</organism>
<dbReference type="EMBL" id="SIZV01000005">
    <property type="protein sequence ID" value="TBR55266.1"/>
    <property type="molecule type" value="Genomic_DNA"/>
</dbReference>
<sequence>MKTLKLESSSFIDDDLRESYSDVLWSVKYLIGYLISYLLDRRMETLDIAKRMLQSRVPLAGIIHFTGRSEDELVATSQ</sequence>
<gene>
    <name evidence="1" type="ORF">EYS06_05985</name>
</gene>
<dbReference type="AlphaFoldDB" id="A0A7Z7YPX2"/>
<proteinExistence type="predicted"/>
<name>A0A7Z7YPX2_ESCAL</name>
<dbReference type="InterPro" id="IPR006842">
    <property type="entry name" value="Transposase_31"/>
</dbReference>
<dbReference type="Pfam" id="PF04754">
    <property type="entry name" value="Transposase_31"/>
    <property type="match status" value="1"/>
</dbReference>
<accession>A0A7Z7YPX2</accession>
<evidence type="ECO:0000313" key="1">
    <source>
        <dbReference type="EMBL" id="TBR55266.1"/>
    </source>
</evidence>